<dbReference type="Proteomes" id="UP001597318">
    <property type="component" value="Unassembled WGS sequence"/>
</dbReference>
<dbReference type="EMBL" id="JBHUIK010000002">
    <property type="protein sequence ID" value="MFD2214036.1"/>
    <property type="molecule type" value="Genomic_DNA"/>
</dbReference>
<dbReference type="InterPro" id="IPR001733">
    <property type="entry name" value="Peptidase_S26B"/>
</dbReference>
<keyword evidence="2" id="KW-0472">Membrane</keyword>
<protein>
    <recommendedName>
        <fullName evidence="1">Signal peptidase I</fullName>
        <ecNumber evidence="1">3.4.21.89</ecNumber>
    </recommendedName>
</protein>
<feature type="transmembrane region" description="Helical" evidence="2">
    <location>
        <begin position="123"/>
        <end position="144"/>
    </location>
</feature>
<dbReference type="NCBIfam" id="TIGR02228">
    <property type="entry name" value="sigpep_I_arch"/>
    <property type="match status" value="1"/>
</dbReference>
<keyword evidence="2" id="KW-1133">Transmembrane helix</keyword>
<gene>
    <name evidence="3" type="ORF">ACFSKK_10125</name>
</gene>
<proteinExistence type="predicted"/>
<reference evidence="4" key="1">
    <citation type="journal article" date="2019" name="Int. J. Syst. Evol. Microbiol.">
        <title>The Global Catalogue of Microorganisms (GCM) 10K type strain sequencing project: providing services to taxonomists for standard genome sequencing and annotation.</title>
        <authorList>
            <consortium name="The Broad Institute Genomics Platform"/>
            <consortium name="The Broad Institute Genome Sequencing Center for Infectious Disease"/>
            <person name="Wu L."/>
            <person name="Ma J."/>
        </authorList>
    </citation>
    <scope>NUCLEOTIDE SEQUENCE [LARGE SCALE GENOMIC DNA]</scope>
    <source>
        <strain evidence="4">CGMCC 1.15474</strain>
    </source>
</reference>
<keyword evidence="3" id="KW-0378">Hydrolase</keyword>
<evidence type="ECO:0000256" key="1">
    <source>
        <dbReference type="NCBIfam" id="TIGR02228"/>
    </source>
</evidence>
<sequence length="158" mass="18291">MQFNQDTVELLLITIKKYGWIDLPSYGTSMFPYIKKGNVCRFVAFDEMNVKKGDILLYHTNTGQLIAHRLLSVLKQDNNQKQFVLKGDTNLCSDEPINQNQIIGKLITIQTTKRKKYANKFHAIVWSNIILSFPFLSKLLRYSLSLEFYYKNRSGASS</sequence>
<dbReference type="GO" id="GO:0009003">
    <property type="term" value="F:signal peptidase activity"/>
    <property type="evidence" value="ECO:0007669"/>
    <property type="project" value="UniProtKB-EC"/>
</dbReference>
<accession>A0ABW5BWQ6</accession>
<evidence type="ECO:0000313" key="3">
    <source>
        <dbReference type="EMBL" id="MFD2214036.1"/>
    </source>
</evidence>
<keyword evidence="4" id="KW-1185">Reference proteome</keyword>
<keyword evidence="2" id="KW-0812">Transmembrane</keyword>
<name>A0ABW5BWQ6_9BACI</name>
<comment type="caution">
    <text evidence="3">The sequence shown here is derived from an EMBL/GenBank/DDBJ whole genome shotgun (WGS) entry which is preliminary data.</text>
</comment>
<dbReference type="EC" id="3.4.21.89" evidence="1"/>
<organism evidence="3 4">
    <name type="scientific">Metabacillus endolithicus</name>
    <dbReference type="NCBI Taxonomy" id="1535204"/>
    <lineage>
        <taxon>Bacteria</taxon>
        <taxon>Bacillati</taxon>
        <taxon>Bacillota</taxon>
        <taxon>Bacilli</taxon>
        <taxon>Bacillales</taxon>
        <taxon>Bacillaceae</taxon>
        <taxon>Metabacillus</taxon>
    </lineage>
</organism>
<dbReference type="CDD" id="cd06462">
    <property type="entry name" value="Peptidase_S24_S26"/>
    <property type="match status" value="1"/>
</dbReference>
<evidence type="ECO:0000313" key="4">
    <source>
        <dbReference type="Proteomes" id="UP001597318"/>
    </source>
</evidence>
<evidence type="ECO:0000256" key="2">
    <source>
        <dbReference type="SAM" id="Phobius"/>
    </source>
</evidence>